<feature type="chain" id="PRO_5009447117" evidence="3">
    <location>
        <begin position="28"/>
        <end position="514"/>
    </location>
</feature>
<sequence length="514" mass="53325">MAWWRILTVAAILILGNLCLLAQIVNAQQPRNTGRNGTIKATSTTKSSTSGSVTSFFSSITGPNIAVDSYTWSQYIIPITVGTVLVVVNKATNKTTSTTVFHTDYVRNGSTALLTRTDTNSAGTVTQVKSADGQNRNITVTYPTNYFVPAPSLTWTAVLPTVVDNATCCFSLDTLSATPTHTPLVQIGPLDEEDDRGWLYTLMGFKSGDAHTVFNSTGVSSLFAGQKLDIEYDGCPHTYCHLVTSSVSPAEGVQARPGGILATSTTTIDIPDDETTSPEPTSISPTPTFTALPDQEPTRSPDTTPTDTPTPSMPSSSPFITQPRPATNPTSTPLNAQRESTKVSGAPPQNTEEKPTEISEAPGTETTESSPVQQTLPPKPSTASQASQVITIGSSTITANSASQYIIGSQTLAPGSSVTLGSGSSTTLIALQTIGSNTVLVIGDSSSTLSPATKSAGIGGIVCSVFGCDPTMTSSVEEVTGSAAPISVQASTAGILHPSGVLILVLFVICALLL</sequence>
<evidence type="ECO:0000256" key="2">
    <source>
        <dbReference type="SAM" id="Phobius"/>
    </source>
</evidence>
<feature type="region of interest" description="Disordered" evidence="1">
    <location>
        <begin position="31"/>
        <end position="53"/>
    </location>
</feature>
<evidence type="ECO:0000256" key="3">
    <source>
        <dbReference type="SAM" id="SignalP"/>
    </source>
</evidence>
<dbReference type="InParanoid" id="A0A1E1LHN1"/>
<reference evidence="5" key="1">
    <citation type="submission" date="2016-03" db="EMBL/GenBank/DDBJ databases">
        <authorList>
            <person name="Ploux O."/>
        </authorList>
    </citation>
    <scope>NUCLEOTIDE SEQUENCE [LARGE SCALE GENOMIC DNA]</scope>
    <source>
        <strain evidence="5">UK7</strain>
    </source>
</reference>
<feature type="signal peptide" evidence="3">
    <location>
        <begin position="1"/>
        <end position="27"/>
    </location>
</feature>
<dbReference type="Proteomes" id="UP000178129">
    <property type="component" value="Unassembled WGS sequence"/>
</dbReference>
<evidence type="ECO:0000256" key="1">
    <source>
        <dbReference type="SAM" id="MobiDB-lite"/>
    </source>
</evidence>
<dbReference type="EMBL" id="FJUW01000053">
    <property type="protein sequence ID" value="CZT10027.1"/>
    <property type="molecule type" value="Genomic_DNA"/>
</dbReference>
<dbReference type="STRING" id="914237.A0A1E1LHN1"/>
<gene>
    <name evidence="4" type="ORF">RCO7_03179</name>
</gene>
<proteinExistence type="predicted"/>
<keyword evidence="2" id="KW-0812">Transmembrane</keyword>
<feature type="compositionally biased region" description="Low complexity" evidence="1">
    <location>
        <begin position="37"/>
        <end position="53"/>
    </location>
</feature>
<feature type="compositionally biased region" description="Polar residues" evidence="1">
    <location>
        <begin position="324"/>
        <end position="338"/>
    </location>
</feature>
<feature type="compositionally biased region" description="Low complexity" evidence="1">
    <location>
        <begin position="277"/>
        <end position="290"/>
    </location>
</feature>
<keyword evidence="2" id="KW-0472">Membrane</keyword>
<dbReference type="AlphaFoldDB" id="A0A1E1LHN1"/>
<keyword evidence="5" id="KW-1185">Reference proteome</keyword>
<organism evidence="4 5">
    <name type="scientific">Rhynchosporium graminicola</name>
    <dbReference type="NCBI Taxonomy" id="2792576"/>
    <lineage>
        <taxon>Eukaryota</taxon>
        <taxon>Fungi</taxon>
        <taxon>Dikarya</taxon>
        <taxon>Ascomycota</taxon>
        <taxon>Pezizomycotina</taxon>
        <taxon>Leotiomycetes</taxon>
        <taxon>Helotiales</taxon>
        <taxon>Ploettnerulaceae</taxon>
        <taxon>Rhynchosporium</taxon>
    </lineage>
</organism>
<evidence type="ECO:0000313" key="4">
    <source>
        <dbReference type="EMBL" id="CZT10027.1"/>
    </source>
</evidence>
<keyword evidence="3" id="KW-0732">Signal</keyword>
<evidence type="ECO:0000313" key="5">
    <source>
        <dbReference type="Proteomes" id="UP000178129"/>
    </source>
</evidence>
<feature type="transmembrane region" description="Helical" evidence="2">
    <location>
        <begin position="495"/>
        <end position="513"/>
    </location>
</feature>
<feature type="region of interest" description="Disordered" evidence="1">
    <location>
        <begin position="261"/>
        <end position="387"/>
    </location>
</feature>
<keyword evidence="2" id="KW-1133">Transmembrane helix</keyword>
<feature type="compositionally biased region" description="Polar residues" evidence="1">
    <location>
        <begin position="364"/>
        <end position="387"/>
    </location>
</feature>
<feature type="compositionally biased region" description="Low complexity" evidence="1">
    <location>
        <begin position="298"/>
        <end position="318"/>
    </location>
</feature>
<accession>A0A1E1LHN1</accession>
<name>A0A1E1LHN1_9HELO</name>
<protein>
    <submittedName>
        <fullName evidence="4">Uncharacterized protein</fullName>
    </submittedName>
</protein>
<comment type="caution">
    <text evidence="4">The sequence shown here is derived from an EMBL/GenBank/DDBJ whole genome shotgun (WGS) entry which is preliminary data.</text>
</comment>